<evidence type="ECO:0000313" key="1">
    <source>
        <dbReference type="EMBL" id="MBA2880847.1"/>
    </source>
</evidence>
<dbReference type="AlphaFoldDB" id="A0A7W0HK45"/>
<name>A0A7W0HK45_9BACT</name>
<evidence type="ECO:0008006" key="3">
    <source>
        <dbReference type="Google" id="ProtNLM"/>
    </source>
</evidence>
<gene>
    <name evidence="1" type="ORF">HNR65_001165</name>
</gene>
<organism evidence="1 2">
    <name type="scientific">Desulfosalsimonas propionicica</name>
    <dbReference type="NCBI Taxonomy" id="332175"/>
    <lineage>
        <taxon>Bacteria</taxon>
        <taxon>Pseudomonadati</taxon>
        <taxon>Thermodesulfobacteriota</taxon>
        <taxon>Desulfobacteria</taxon>
        <taxon>Desulfobacterales</taxon>
        <taxon>Desulfosalsimonadaceae</taxon>
        <taxon>Desulfosalsimonas</taxon>
    </lineage>
</organism>
<evidence type="ECO:0000313" key="2">
    <source>
        <dbReference type="Proteomes" id="UP000525298"/>
    </source>
</evidence>
<keyword evidence="2" id="KW-1185">Reference proteome</keyword>
<reference evidence="1 2" key="1">
    <citation type="submission" date="2020-07" db="EMBL/GenBank/DDBJ databases">
        <title>Genomic Encyclopedia of Type Strains, Phase IV (KMG-IV): sequencing the most valuable type-strain genomes for metagenomic binning, comparative biology and taxonomic classification.</title>
        <authorList>
            <person name="Goeker M."/>
        </authorList>
    </citation>
    <scope>NUCLEOTIDE SEQUENCE [LARGE SCALE GENOMIC DNA]</scope>
    <source>
        <strain evidence="1 2">DSM 17721</strain>
    </source>
</reference>
<proteinExistence type="predicted"/>
<accession>A0A7W0HK45</accession>
<protein>
    <recommendedName>
        <fullName evidence="3">Peptidase M23-like protein</fullName>
    </recommendedName>
</protein>
<dbReference type="Proteomes" id="UP000525298">
    <property type="component" value="Unassembled WGS sequence"/>
</dbReference>
<comment type="caution">
    <text evidence="1">The sequence shown here is derived from an EMBL/GenBank/DDBJ whole genome shotgun (WGS) entry which is preliminary data.</text>
</comment>
<dbReference type="EMBL" id="JACDUS010000002">
    <property type="protein sequence ID" value="MBA2880847.1"/>
    <property type="molecule type" value="Genomic_DNA"/>
</dbReference>
<sequence>MIENRICRNIEFDHLLFFAGMRFGSRKSWWGHGRPRPQSHEGLDLCFFVDRSGRYFRLDETVCVPAAFDSQVVAMIPDFLGTTVIAAHEVDNPTGRCLVLYAHITPEKGLHTGQRLEAGRCFARISGENKKRWLPPHLHLSMAAEENLPPLQRLDWPMVNRLDRNLFMNPEQILDSDFQVMEFIVRTDLYEAFVPVSSGGGHSGGPGAGKTGLCHETP</sequence>